<dbReference type="Proteomes" id="UP001189429">
    <property type="component" value="Unassembled WGS sequence"/>
</dbReference>
<accession>A0ABN9TQZ8</accession>
<reference evidence="3" key="1">
    <citation type="submission" date="2023-10" db="EMBL/GenBank/DDBJ databases">
        <authorList>
            <person name="Chen Y."/>
            <person name="Shah S."/>
            <person name="Dougan E. K."/>
            <person name="Thang M."/>
            <person name="Chan C."/>
        </authorList>
    </citation>
    <scope>NUCLEOTIDE SEQUENCE [LARGE SCALE GENOMIC DNA]</scope>
</reference>
<keyword evidence="4" id="KW-1185">Reference proteome</keyword>
<dbReference type="InterPro" id="IPR003795">
    <property type="entry name" value="DUF192"/>
</dbReference>
<feature type="region of interest" description="Disordered" evidence="1">
    <location>
        <begin position="1"/>
        <end position="23"/>
    </location>
</feature>
<gene>
    <name evidence="3" type="ORF">PCOR1329_LOCUS41451</name>
</gene>
<keyword evidence="2" id="KW-0812">Transmembrane</keyword>
<dbReference type="EMBL" id="CAUYUJ010014987">
    <property type="protein sequence ID" value="CAK0848553.1"/>
    <property type="molecule type" value="Genomic_DNA"/>
</dbReference>
<dbReference type="Gene3D" id="2.60.120.1140">
    <property type="entry name" value="Protein of unknown function DUF192"/>
    <property type="match status" value="1"/>
</dbReference>
<comment type="caution">
    <text evidence="3">The sequence shown here is derived from an EMBL/GenBank/DDBJ whole genome shotgun (WGS) entry which is preliminary data.</text>
</comment>
<keyword evidence="2" id="KW-1133">Transmembrane helix</keyword>
<organism evidence="3 4">
    <name type="scientific">Prorocentrum cordatum</name>
    <dbReference type="NCBI Taxonomy" id="2364126"/>
    <lineage>
        <taxon>Eukaryota</taxon>
        <taxon>Sar</taxon>
        <taxon>Alveolata</taxon>
        <taxon>Dinophyceae</taxon>
        <taxon>Prorocentrales</taxon>
        <taxon>Prorocentraceae</taxon>
        <taxon>Prorocentrum</taxon>
    </lineage>
</organism>
<dbReference type="InterPro" id="IPR038695">
    <property type="entry name" value="Saro_0823-like_sf"/>
</dbReference>
<evidence type="ECO:0000313" key="3">
    <source>
        <dbReference type="EMBL" id="CAK0848553.1"/>
    </source>
</evidence>
<proteinExistence type="predicted"/>
<protein>
    <submittedName>
        <fullName evidence="3">Uncharacterized protein</fullName>
    </submittedName>
</protein>
<sequence length="962" mass="105654">MQTETDQFRSDFHRGAPGDTRAEVEIKKPRVATIGVLSVCELAVCGGGYDETFDPMWDPRPKRSSRCSDRCEKHSLRCQLRECRRGERACRRCLMSRIGTEQTEQMVEVSAELRERHRWSPKTMHYDCYAGDPLGEDLYQSGRDDELQATGDYGVYGEVATSTATDGKHIGGFPVARMKVGRVRWRFVATEIKHEVRERMIQVWDVRKVFFNSDLDETIYVQPGRELRPPARCWWLRKAMGGAGKVFYLPAGPDIPAVDEDIAAICRGDDLLADGSDEQLDELGELLKQQFEVRASARLGPGRPGWAHYLKRIIGYADKLPGSEEPSFFWTADPKHVDFTTRVDTEARVQTSSCPRGESYRPDTMHASKAAMQRASNPSVLMHARVQRLGLYYEGLQCKTYLIEAQGPCNLKIYSDSTAGRGMCSRVGVGKGENVAVYEVPGQAAVCPASVPRCVDREEFWFTLMTGVVVVVAAVFVLGCVCGCYAKNYLWMGPVQEAVGPAPGDADVYLTTRADAEVKTMSVQGFGTEPRPARCDGGARRKLFNAFLVVDLKQILRANGLRVNGLEDDLIIAGLIKKGSVLSGRQAKDIAQLRVVATMRGSLSKISPQDLSSPEAAPEWFETFKSECRDRPDEHCLQHPRDSPCLQAPLAWSFRDGRPVHLVVRDAPRGGSALLDFARGALADTREENRRGLEGRTGLREGEALLMRYPEVPGRAADTMRDTPQDLDIGWFSPSGELVEVAPLRARGLALTYSRSSNVAYGLEAAEGGDADPSADSWWERGVDGARLAGASTSNSFYPGAGVGDRRPNRLLVVIEGGRARLEKVDAPSPAANAQGQLYHCGAVVAWREKGLARESGAVLAPPCFAREEQCQRPCVFFEGEGGQPPEGHLLVAAVILVKTMGLRFSAPLQPAKGARRAAMGYAFAPLRLPMEMLRKALGAVAFVIPLAARKTAAATHKQRTS</sequence>
<evidence type="ECO:0000313" key="4">
    <source>
        <dbReference type="Proteomes" id="UP001189429"/>
    </source>
</evidence>
<name>A0ABN9TQZ8_9DINO</name>
<feature type="transmembrane region" description="Helical" evidence="2">
    <location>
        <begin position="460"/>
        <end position="486"/>
    </location>
</feature>
<keyword evidence="2" id="KW-0472">Membrane</keyword>
<dbReference type="Pfam" id="PF02643">
    <property type="entry name" value="DUF192"/>
    <property type="match status" value="1"/>
</dbReference>
<evidence type="ECO:0000256" key="2">
    <source>
        <dbReference type="SAM" id="Phobius"/>
    </source>
</evidence>
<evidence type="ECO:0000256" key="1">
    <source>
        <dbReference type="SAM" id="MobiDB-lite"/>
    </source>
</evidence>